<comment type="similarity">
    <text evidence="5">Belongs to the class-II pyridoxal-phosphate-dependent aminotransferase family. MalY/PatB cystathionine beta-lyase subfamily.</text>
</comment>
<name>A0A7X8SPV9_9BACT</name>
<accession>A0A7X8SPV9</accession>
<keyword evidence="3" id="KW-0663">Pyridoxal phosphate</keyword>
<dbReference type="PANTHER" id="PTHR43525">
    <property type="entry name" value="PROTEIN MALY"/>
    <property type="match status" value="1"/>
</dbReference>
<evidence type="ECO:0000256" key="4">
    <source>
        <dbReference type="ARBA" id="ARBA00023239"/>
    </source>
</evidence>
<dbReference type="Gene3D" id="3.90.1150.10">
    <property type="entry name" value="Aspartate Aminotransferase, domain 1"/>
    <property type="match status" value="1"/>
</dbReference>
<dbReference type="CDD" id="cd00609">
    <property type="entry name" value="AAT_like"/>
    <property type="match status" value="1"/>
</dbReference>
<sequence>MKYDFDQIINREGYSTVKYDLREVIFNEKDIIPLWVADMDFATAPEIVDALQKRVSHPIYGYTLQNDEFWNAIINWTYKRHQWKVIKNELVFVPGIVPGLGMLVQALTNVNDKVALFSPVYPPFYENIEKNKRELVNIPLINNDNYYSIDFGTFEDELKKGCKLLMFCNPHNPSGRVWKKEELEKLLDLCDQYDCNIISDEIHADLTLFGNKHVPFASLSAIAEKRVITCMAPSKTFNLAGLNCAYLIFKNPKIKSLYLDEVKHMHLDFGGTIGTEALKAAYNHGEDWYQELLKYIEGNIKYVQEELKDTPIKIMPIEATYLLWLDCRGINESASMIVNFFHQKAKVGVQDGRHFGYTGAGFMRLNTACPRSVLEEAIKRIKGNLE</sequence>
<dbReference type="InterPro" id="IPR027619">
    <property type="entry name" value="C-S_lyase_PatB-like"/>
</dbReference>
<evidence type="ECO:0000256" key="5">
    <source>
        <dbReference type="ARBA" id="ARBA00037974"/>
    </source>
</evidence>
<proteinExistence type="inferred from homology"/>
<evidence type="ECO:0000313" key="7">
    <source>
        <dbReference type="EMBL" id="NLR94198.1"/>
    </source>
</evidence>
<comment type="cofactor">
    <cofactor evidence="1">
        <name>pyridoxal 5'-phosphate</name>
        <dbReference type="ChEBI" id="CHEBI:597326"/>
    </cofactor>
</comment>
<organism evidence="7 8">
    <name type="scientific">Flammeovirga agarivorans</name>
    <dbReference type="NCBI Taxonomy" id="2726742"/>
    <lineage>
        <taxon>Bacteria</taxon>
        <taxon>Pseudomonadati</taxon>
        <taxon>Bacteroidota</taxon>
        <taxon>Cytophagia</taxon>
        <taxon>Cytophagales</taxon>
        <taxon>Flammeovirgaceae</taxon>
        <taxon>Flammeovirga</taxon>
    </lineage>
</organism>
<evidence type="ECO:0000256" key="1">
    <source>
        <dbReference type="ARBA" id="ARBA00001933"/>
    </source>
</evidence>
<dbReference type="RefSeq" id="WP_168884910.1">
    <property type="nucleotide sequence ID" value="NZ_JABAIL010000010.1"/>
</dbReference>
<dbReference type="Gene3D" id="3.40.640.10">
    <property type="entry name" value="Type I PLP-dependent aspartate aminotransferase-like (Major domain)"/>
    <property type="match status" value="1"/>
</dbReference>
<dbReference type="InterPro" id="IPR015422">
    <property type="entry name" value="PyrdxlP-dep_Trfase_small"/>
</dbReference>
<comment type="caution">
    <text evidence="7">The sequence shown here is derived from an EMBL/GenBank/DDBJ whole genome shotgun (WGS) entry which is preliminary data.</text>
</comment>
<dbReference type="NCBIfam" id="TIGR04350">
    <property type="entry name" value="C_S_lyase_PatB"/>
    <property type="match status" value="1"/>
</dbReference>
<keyword evidence="8" id="KW-1185">Reference proteome</keyword>
<evidence type="ECO:0000256" key="2">
    <source>
        <dbReference type="ARBA" id="ARBA00012224"/>
    </source>
</evidence>
<gene>
    <name evidence="7" type="ORF">HGP29_23545</name>
</gene>
<dbReference type="InterPro" id="IPR051798">
    <property type="entry name" value="Class-II_PLP-Dep_Aminotrans"/>
</dbReference>
<evidence type="ECO:0000259" key="6">
    <source>
        <dbReference type="Pfam" id="PF00155"/>
    </source>
</evidence>
<evidence type="ECO:0000256" key="3">
    <source>
        <dbReference type="ARBA" id="ARBA00022898"/>
    </source>
</evidence>
<dbReference type="PANTHER" id="PTHR43525:SF1">
    <property type="entry name" value="PROTEIN MALY"/>
    <property type="match status" value="1"/>
</dbReference>
<dbReference type="InterPro" id="IPR015421">
    <property type="entry name" value="PyrdxlP-dep_Trfase_major"/>
</dbReference>
<dbReference type="GO" id="GO:0030170">
    <property type="term" value="F:pyridoxal phosphate binding"/>
    <property type="evidence" value="ECO:0007669"/>
    <property type="project" value="InterPro"/>
</dbReference>
<dbReference type="SUPFAM" id="SSF53383">
    <property type="entry name" value="PLP-dependent transferases"/>
    <property type="match status" value="1"/>
</dbReference>
<dbReference type="EMBL" id="JABAIL010000010">
    <property type="protein sequence ID" value="NLR94198.1"/>
    <property type="molecule type" value="Genomic_DNA"/>
</dbReference>
<keyword evidence="4 7" id="KW-0456">Lyase</keyword>
<dbReference type="EC" id="4.4.1.13" evidence="2"/>
<dbReference type="Pfam" id="PF00155">
    <property type="entry name" value="Aminotran_1_2"/>
    <property type="match status" value="1"/>
</dbReference>
<protein>
    <recommendedName>
        <fullName evidence="2">cysteine-S-conjugate beta-lyase</fullName>
        <ecNumber evidence="2">4.4.1.13</ecNumber>
    </recommendedName>
</protein>
<reference evidence="7 8" key="1">
    <citation type="submission" date="2020-04" db="EMBL/GenBank/DDBJ databases">
        <title>Flammeovirga sp. SR4, a novel species isolated from seawater.</title>
        <authorList>
            <person name="Wang X."/>
        </authorList>
    </citation>
    <scope>NUCLEOTIDE SEQUENCE [LARGE SCALE GENOMIC DNA]</scope>
    <source>
        <strain evidence="7 8">SR4</strain>
    </source>
</reference>
<dbReference type="Proteomes" id="UP000585050">
    <property type="component" value="Unassembled WGS sequence"/>
</dbReference>
<dbReference type="AlphaFoldDB" id="A0A7X8SPV9"/>
<dbReference type="InterPro" id="IPR015424">
    <property type="entry name" value="PyrdxlP-dep_Trfase"/>
</dbReference>
<evidence type="ECO:0000313" key="8">
    <source>
        <dbReference type="Proteomes" id="UP000585050"/>
    </source>
</evidence>
<dbReference type="InterPro" id="IPR004839">
    <property type="entry name" value="Aminotransferase_I/II_large"/>
</dbReference>
<dbReference type="GO" id="GO:0047804">
    <property type="term" value="F:cysteine-S-conjugate beta-lyase activity"/>
    <property type="evidence" value="ECO:0007669"/>
    <property type="project" value="UniProtKB-EC"/>
</dbReference>
<feature type="domain" description="Aminotransferase class I/classII large" evidence="6">
    <location>
        <begin position="30"/>
        <end position="381"/>
    </location>
</feature>